<dbReference type="OrthoDB" id="884071at2"/>
<comment type="caution">
    <text evidence="2">The sequence shown here is derived from an EMBL/GenBank/DDBJ whole genome shotgun (WGS) entry which is preliminary data.</text>
</comment>
<organism evidence="2 3">
    <name type="scientific">Hymenobacter gummosus</name>
    <dbReference type="NCBI Taxonomy" id="1776032"/>
    <lineage>
        <taxon>Bacteria</taxon>
        <taxon>Pseudomonadati</taxon>
        <taxon>Bacteroidota</taxon>
        <taxon>Cytophagia</taxon>
        <taxon>Cytophagales</taxon>
        <taxon>Hymenobacteraceae</taxon>
        <taxon>Hymenobacter</taxon>
    </lineage>
</organism>
<keyword evidence="3" id="KW-1185">Reference proteome</keyword>
<name>A0A3S0H0P1_9BACT</name>
<dbReference type="AlphaFoldDB" id="A0A3S0H0P1"/>
<reference evidence="2 3" key="1">
    <citation type="submission" date="2018-12" db="EMBL/GenBank/DDBJ databases">
        <title>Hymenobacter gummosus sp. nov., isolated from a spring.</title>
        <authorList>
            <person name="Nie L."/>
        </authorList>
    </citation>
    <scope>NUCLEOTIDE SEQUENCE [LARGE SCALE GENOMIC DNA]</scope>
    <source>
        <strain evidence="2 3">KCTC 52166</strain>
    </source>
</reference>
<proteinExistence type="predicted"/>
<dbReference type="EMBL" id="RXOF01000023">
    <property type="protein sequence ID" value="RTQ44963.1"/>
    <property type="molecule type" value="Genomic_DNA"/>
</dbReference>
<evidence type="ECO:0000313" key="2">
    <source>
        <dbReference type="EMBL" id="RTQ44963.1"/>
    </source>
</evidence>
<gene>
    <name evidence="2" type="ORF">EJV47_26710</name>
</gene>
<evidence type="ECO:0008006" key="4">
    <source>
        <dbReference type="Google" id="ProtNLM"/>
    </source>
</evidence>
<accession>A0A3S0H0P1</accession>
<protein>
    <recommendedName>
        <fullName evidence="4">PH domain-containing protein</fullName>
    </recommendedName>
</protein>
<keyword evidence="1" id="KW-1133">Transmembrane helix</keyword>
<keyword evidence="1" id="KW-0472">Membrane</keyword>
<dbReference type="Proteomes" id="UP000282184">
    <property type="component" value="Unassembled WGS sequence"/>
</dbReference>
<evidence type="ECO:0000313" key="3">
    <source>
        <dbReference type="Proteomes" id="UP000282184"/>
    </source>
</evidence>
<sequence>MPAPAAYQHEVRYARWWAYLILITGLIGLPTAAICALWLRSWGLPLALAGGSLLALTTAFQRLSDSGPQLKFGAEGIWTAKLGFQPWRKVRAEVGRPPGTTHGSMMGYVLVYDRQTGALLDQLDAGPLDMEVDVLGGNLRYHSRQNAR</sequence>
<evidence type="ECO:0000256" key="1">
    <source>
        <dbReference type="SAM" id="Phobius"/>
    </source>
</evidence>
<feature type="transmembrane region" description="Helical" evidence="1">
    <location>
        <begin position="16"/>
        <end position="39"/>
    </location>
</feature>
<keyword evidence="1" id="KW-0812">Transmembrane</keyword>
<dbReference type="RefSeq" id="WP_126696278.1">
    <property type="nucleotide sequence ID" value="NZ_RXOF01000023.1"/>
</dbReference>